<dbReference type="GO" id="GO:0046983">
    <property type="term" value="F:protein dimerization activity"/>
    <property type="evidence" value="ECO:0007669"/>
    <property type="project" value="InterPro"/>
</dbReference>
<protein>
    <submittedName>
        <fullName evidence="7">Uncharacterized protein</fullName>
    </submittedName>
</protein>
<dbReference type="InterPro" id="IPR001077">
    <property type="entry name" value="COMT_C"/>
</dbReference>
<dbReference type="GO" id="GO:0008171">
    <property type="term" value="F:O-methyltransferase activity"/>
    <property type="evidence" value="ECO:0007669"/>
    <property type="project" value="InterPro"/>
</dbReference>
<keyword evidence="2" id="KW-0808">Transferase</keyword>
<keyword evidence="1" id="KW-0489">Methyltransferase</keyword>
<dbReference type="AlphaFoldDB" id="A0A835EKX6"/>
<dbReference type="InterPro" id="IPR036388">
    <property type="entry name" value="WH-like_DNA-bd_sf"/>
</dbReference>
<dbReference type="FunFam" id="3.40.50.150:FF:000206">
    <property type="entry name" value="O-methyltransferase ZRP4"/>
    <property type="match status" value="1"/>
</dbReference>
<dbReference type="SUPFAM" id="SSF46785">
    <property type="entry name" value="Winged helix' DNA-binding domain"/>
    <property type="match status" value="1"/>
</dbReference>
<keyword evidence="3" id="KW-0949">S-adenosyl-L-methionine</keyword>
<name>A0A835EKX6_9POAL</name>
<evidence type="ECO:0000313" key="7">
    <source>
        <dbReference type="EMBL" id="KAF8692670.1"/>
    </source>
</evidence>
<dbReference type="InterPro" id="IPR016461">
    <property type="entry name" value="COMT-like"/>
</dbReference>
<evidence type="ECO:0000256" key="3">
    <source>
        <dbReference type="ARBA" id="ARBA00022691"/>
    </source>
</evidence>
<dbReference type="InterPro" id="IPR029063">
    <property type="entry name" value="SAM-dependent_MTases_sf"/>
</dbReference>
<dbReference type="Pfam" id="PF08100">
    <property type="entry name" value="Dimerisation"/>
    <property type="match status" value="1"/>
</dbReference>
<keyword evidence="8" id="KW-1185">Reference proteome</keyword>
<comment type="caution">
    <text evidence="7">The sequence shown here is derived from an EMBL/GenBank/DDBJ whole genome shotgun (WGS) entry which is preliminary data.</text>
</comment>
<evidence type="ECO:0000256" key="4">
    <source>
        <dbReference type="PIRSR" id="PIRSR005739-1"/>
    </source>
</evidence>
<evidence type="ECO:0000259" key="5">
    <source>
        <dbReference type="Pfam" id="PF00891"/>
    </source>
</evidence>
<feature type="domain" description="O-methyltransferase dimerisation" evidence="6">
    <location>
        <begin position="24"/>
        <end position="107"/>
    </location>
</feature>
<dbReference type="EMBL" id="JACEFO010001934">
    <property type="protein sequence ID" value="KAF8692670.1"/>
    <property type="molecule type" value="Genomic_DNA"/>
</dbReference>
<proteinExistence type="predicted"/>
<dbReference type="PROSITE" id="PS51683">
    <property type="entry name" value="SAM_OMT_II"/>
    <property type="match status" value="1"/>
</dbReference>
<dbReference type="Gene3D" id="3.40.50.150">
    <property type="entry name" value="Vaccinia Virus protein VP39"/>
    <property type="match status" value="1"/>
</dbReference>
<dbReference type="OrthoDB" id="1606438at2759"/>
<feature type="domain" description="O-methyltransferase C-terminal" evidence="5">
    <location>
        <begin position="135"/>
        <end position="346"/>
    </location>
</feature>
<dbReference type="InterPro" id="IPR036390">
    <property type="entry name" value="WH_DNA-bd_sf"/>
</dbReference>
<dbReference type="PIRSF" id="PIRSF005739">
    <property type="entry name" value="O-mtase"/>
    <property type="match status" value="1"/>
</dbReference>
<dbReference type="Pfam" id="PF00891">
    <property type="entry name" value="Methyltransf_2"/>
    <property type="match status" value="1"/>
</dbReference>
<feature type="active site" description="Proton acceptor" evidence="4">
    <location>
        <position position="269"/>
    </location>
</feature>
<evidence type="ECO:0000256" key="1">
    <source>
        <dbReference type="ARBA" id="ARBA00022603"/>
    </source>
</evidence>
<reference evidence="7" key="1">
    <citation type="submission" date="2020-07" db="EMBL/GenBank/DDBJ databases">
        <title>Genome sequence and genetic diversity analysis of an under-domesticated orphan crop, white fonio (Digitaria exilis).</title>
        <authorList>
            <person name="Bennetzen J.L."/>
            <person name="Chen S."/>
            <person name="Ma X."/>
            <person name="Wang X."/>
            <person name="Yssel A.E.J."/>
            <person name="Chaluvadi S.R."/>
            <person name="Johnson M."/>
            <person name="Gangashetty P."/>
            <person name="Hamidou F."/>
            <person name="Sanogo M.D."/>
            <person name="Zwaenepoel A."/>
            <person name="Wallace J."/>
            <person name="Van De Peer Y."/>
            <person name="Van Deynze A."/>
        </authorList>
    </citation>
    <scope>NUCLEOTIDE SEQUENCE</scope>
    <source>
        <tissue evidence="7">Leaves</tissue>
    </source>
</reference>
<dbReference type="GO" id="GO:0032259">
    <property type="term" value="P:methylation"/>
    <property type="evidence" value="ECO:0007669"/>
    <property type="project" value="UniProtKB-KW"/>
</dbReference>
<sequence>MAPQCNGARFSRAELLQASVELRHHALGYVKSMALRCAVKLGVANAIHRRGGVASLDDLLAELSLDASRLPCLRSVMRALAASGVFATASDDGEHYRLTAVSSLLVDDSNGISGSLAPATLLFVAPPFVAPVVNLAEWLLAGAGGAAATTAFEMTHGEDLWGVLGRDAALRGFFDGALASDTRFVMDMAIRVSPKVFDGIASLVDVAGGAGAAAQAVAAAFPRIKCTVLDLPQVIDALAPADGLVDYVVGDMMEFVPPADAVLLKNVLHDWSDQECVNILKRCKEAIPSQEARGKVIVIDVVLGSSPHAICSETQLWLHLLMLTITTGKERNEKEWRRLFSEAGFSDYKIRQFLGHLSIIEVFP</sequence>
<evidence type="ECO:0000313" key="8">
    <source>
        <dbReference type="Proteomes" id="UP000636709"/>
    </source>
</evidence>
<accession>A0A835EKX6</accession>
<dbReference type="Gene3D" id="1.10.10.10">
    <property type="entry name" value="Winged helix-like DNA-binding domain superfamily/Winged helix DNA-binding domain"/>
    <property type="match status" value="1"/>
</dbReference>
<dbReference type="InterPro" id="IPR012967">
    <property type="entry name" value="COMT_dimerisation"/>
</dbReference>
<evidence type="ECO:0000256" key="2">
    <source>
        <dbReference type="ARBA" id="ARBA00022679"/>
    </source>
</evidence>
<evidence type="ECO:0000259" key="6">
    <source>
        <dbReference type="Pfam" id="PF08100"/>
    </source>
</evidence>
<dbReference type="PANTHER" id="PTHR11746">
    <property type="entry name" value="O-METHYLTRANSFERASE"/>
    <property type="match status" value="1"/>
</dbReference>
<dbReference type="Proteomes" id="UP000636709">
    <property type="component" value="Unassembled WGS sequence"/>
</dbReference>
<dbReference type="SUPFAM" id="SSF53335">
    <property type="entry name" value="S-adenosyl-L-methionine-dependent methyltransferases"/>
    <property type="match status" value="1"/>
</dbReference>
<organism evidence="7 8">
    <name type="scientific">Digitaria exilis</name>
    <dbReference type="NCBI Taxonomy" id="1010633"/>
    <lineage>
        <taxon>Eukaryota</taxon>
        <taxon>Viridiplantae</taxon>
        <taxon>Streptophyta</taxon>
        <taxon>Embryophyta</taxon>
        <taxon>Tracheophyta</taxon>
        <taxon>Spermatophyta</taxon>
        <taxon>Magnoliopsida</taxon>
        <taxon>Liliopsida</taxon>
        <taxon>Poales</taxon>
        <taxon>Poaceae</taxon>
        <taxon>PACMAD clade</taxon>
        <taxon>Panicoideae</taxon>
        <taxon>Panicodae</taxon>
        <taxon>Paniceae</taxon>
        <taxon>Anthephorinae</taxon>
        <taxon>Digitaria</taxon>
    </lineage>
</organism>
<gene>
    <name evidence="7" type="ORF">HU200_039498</name>
</gene>